<keyword evidence="4 7" id="KW-0863">Zinc-finger</keyword>
<dbReference type="GO" id="GO:0008270">
    <property type="term" value="F:zinc ion binding"/>
    <property type="evidence" value="ECO:0007669"/>
    <property type="project" value="UniProtKB-KW"/>
</dbReference>
<dbReference type="InterPro" id="IPR036236">
    <property type="entry name" value="Znf_C2H2_sf"/>
</dbReference>
<organism evidence="10 11">
    <name type="scientific">Caerostris darwini</name>
    <dbReference type="NCBI Taxonomy" id="1538125"/>
    <lineage>
        <taxon>Eukaryota</taxon>
        <taxon>Metazoa</taxon>
        <taxon>Ecdysozoa</taxon>
        <taxon>Arthropoda</taxon>
        <taxon>Chelicerata</taxon>
        <taxon>Arachnida</taxon>
        <taxon>Araneae</taxon>
        <taxon>Araneomorphae</taxon>
        <taxon>Entelegynae</taxon>
        <taxon>Araneoidea</taxon>
        <taxon>Araneidae</taxon>
        <taxon>Caerostris</taxon>
    </lineage>
</organism>
<evidence type="ECO:0000256" key="6">
    <source>
        <dbReference type="ARBA" id="ARBA00023242"/>
    </source>
</evidence>
<evidence type="ECO:0000256" key="5">
    <source>
        <dbReference type="ARBA" id="ARBA00022833"/>
    </source>
</evidence>
<dbReference type="FunFam" id="3.30.160.60:FF:000303">
    <property type="entry name" value="Zinc finger protein 41"/>
    <property type="match status" value="1"/>
</dbReference>
<dbReference type="GO" id="GO:0005634">
    <property type="term" value="C:nucleus"/>
    <property type="evidence" value="ECO:0007669"/>
    <property type="project" value="UniProtKB-SubCell"/>
</dbReference>
<keyword evidence="2" id="KW-0479">Metal-binding</keyword>
<gene>
    <name evidence="10" type="ORF">CDAR_101061</name>
</gene>
<evidence type="ECO:0000256" key="2">
    <source>
        <dbReference type="ARBA" id="ARBA00022723"/>
    </source>
</evidence>
<dbReference type="PANTHER" id="PTHR16515">
    <property type="entry name" value="PR DOMAIN ZINC FINGER PROTEIN"/>
    <property type="match status" value="1"/>
</dbReference>
<dbReference type="FunFam" id="3.30.160.60:FF:002343">
    <property type="entry name" value="Zinc finger protein 33A"/>
    <property type="match status" value="1"/>
</dbReference>
<dbReference type="PROSITE" id="PS00028">
    <property type="entry name" value="ZINC_FINGER_C2H2_1"/>
    <property type="match status" value="3"/>
</dbReference>
<dbReference type="PROSITE" id="PS50157">
    <property type="entry name" value="ZINC_FINGER_C2H2_2"/>
    <property type="match status" value="3"/>
</dbReference>
<keyword evidence="6" id="KW-0539">Nucleus</keyword>
<dbReference type="GO" id="GO:0006355">
    <property type="term" value="P:regulation of DNA-templated transcription"/>
    <property type="evidence" value="ECO:0007669"/>
    <property type="project" value="UniProtKB-ARBA"/>
</dbReference>
<accession>A0AAV4TKN6</accession>
<feature type="domain" description="C2H2-type" evidence="9">
    <location>
        <begin position="92"/>
        <end position="119"/>
    </location>
</feature>
<evidence type="ECO:0000259" key="9">
    <source>
        <dbReference type="PROSITE" id="PS50157"/>
    </source>
</evidence>
<dbReference type="PANTHER" id="PTHR16515:SF66">
    <property type="entry name" value="C2H2-TYPE DOMAIN-CONTAINING PROTEIN"/>
    <property type="match status" value="1"/>
</dbReference>
<dbReference type="Pfam" id="PF00096">
    <property type="entry name" value="zf-C2H2"/>
    <property type="match status" value="2"/>
</dbReference>
<evidence type="ECO:0000313" key="10">
    <source>
        <dbReference type="EMBL" id="GIY46920.1"/>
    </source>
</evidence>
<proteinExistence type="predicted"/>
<dbReference type="GO" id="GO:1990837">
    <property type="term" value="F:sequence-specific double-stranded DNA binding"/>
    <property type="evidence" value="ECO:0007669"/>
    <property type="project" value="UniProtKB-ARBA"/>
</dbReference>
<evidence type="ECO:0000256" key="7">
    <source>
        <dbReference type="PROSITE-ProRule" id="PRU00042"/>
    </source>
</evidence>
<evidence type="ECO:0000256" key="4">
    <source>
        <dbReference type="ARBA" id="ARBA00022771"/>
    </source>
</evidence>
<protein>
    <recommendedName>
        <fullName evidence="9">C2H2-type domain-containing protein</fullName>
    </recommendedName>
</protein>
<keyword evidence="3" id="KW-0677">Repeat</keyword>
<dbReference type="SMART" id="SM00355">
    <property type="entry name" value="ZnF_C2H2"/>
    <property type="match status" value="4"/>
</dbReference>
<comment type="caution">
    <text evidence="10">The sequence shown here is derived from an EMBL/GenBank/DDBJ whole genome shotgun (WGS) entry which is preliminary data.</text>
</comment>
<feature type="domain" description="C2H2-type" evidence="9">
    <location>
        <begin position="119"/>
        <end position="146"/>
    </location>
</feature>
<feature type="domain" description="C2H2-type" evidence="9">
    <location>
        <begin position="64"/>
        <end position="91"/>
    </location>
</feature>
<feature type="transmembrane region" description="Helical" evidence="8">
    <location>
        <begin position="6"/>
        <end position="26"/>
    </location>
</feature>
<dbReference type="InterPro" id="IPR050331">
    <property type="entry name" value="Zinc_finger"/>
</dbReference>
<evidence type="ECO:0000313" key="11">
    <source>
        <dbReference type="Proteomes" id="UP001054837"/>
    </source>
</evidence>
<keyword evidence="8" id="KW-0472">Membrane</keyword>
<reference evidence="10 11" key="1">
    <citation type="submission" date="2021-06" db="EMBL/GenBank/DDBJ databases">
        <title>Caerostris darwini draft genome.</title>
        <authorList>
            <person name="Kono N."/>
            <person name="Arakawa K."/>
        </authorList>
    </citation>
    <scope>NUCLEOTIDE SEQUENCE [LARGE SCALE GENOMIC DNA]</scope>
</reference>
<dbReference type="SUPFAM" id="SSF57667">
    <property type="entry name" value="beta-beta-alpha zinc fingers"/>
    <property type="match status" value="3"/>
</dbReference>
<keyword evidence="8" id="KW-1133">Transmembrane helix</keyword>
<dbReference type="EMBL" id="BPLQ01009844">
    <property type="protein sequence ID" value="GIY46920.1"/>
    <property type="molecule type" value="Genomic_DNA"/>
</dbReference>
<name>A0AAV4TKN6_9ARAC</name>
<dbReference type="AlphaFoldDB" id="A0AAV4TKN6"/>
<dbReference type="Gene3D" id="3.30.160.60">
    <property type="entry name" value="Classic Zinc Finger"/>
    <property type="match status" value="3"/>
</dbReference>
<evidence type="ECO:0000256" key="3">
    <source>
        <dbReference type="ARBA" id="ARBA00022737"/>
    </source>
</evidence>
<keyword evidence="8" id="KW-0812">Transmembrane</keyword>
<sequence length="161" mass="18827">EISGYIALNIHFVSALILTFLVNTFASNAFPTSKVWKCYVCRRIFTKLEQLKEHCQQQHPNLPYVCDLCGSSMKYSQNLKRHQLTHNGEKPQVCPLCKKAFAQKSTLSQHTKTRTEKPHCCNECSRCFKREQDFERHKLAHREEKTHICAVCRKNLNMRVD</sequence>
<dbReference type="Proteomes" id="UP001054837">
    <property type="component" value="Unassembled WGS sequence"/>
</dbReference>
<feature type="non-terminal residue" evidence="10">
    <location>
        <position position="1"/>
    </location>
</feature>
<evidence type="ECO:0000256" key="8">
    <source>
        <dbReference type="SAM" id="Phobius"/>
    </source>
</evidence>
<evidence type="ECO:0000256" key="1">
    <source>
        <dbReference type="ARBA" id="ARBA00004123"/>
    </source>
</evidence>
<keyword evidence="11" id="KW-1185">Reference proteome</keyword>
<dbReference type="InterPro" id="IPR013087">
    <property type="entry name" value="Znf_C2H2_type"/>
</dbReference>
<keyword evidence="5" id="KW-0862">Zinc</keyword>
<comment type="subcellular location">
    <subcellularLocation>
        <location evidence="1">Nucleus</location>
    </subcellularLocation>
</comment>